<feature type="compositionally biased region" description="Polar residues" evidence="1">
    <location>
        <begin position="105"/>
        <end position="116"/>
    </location>
</feature>
<evidence type="ECO:0000313" key="3">
    <source>
        <dbReference type="Proteomes" id="UP000740926"/>
    </source>
</evidence>
<feature type="region of interest" description="Disordered" evidence="1">
    <location>
        <begin position="1"/>
        <end position="20"/>
    </location>
</feature>
<evidence type="ECO:0000313" key="2">
    <source>
        <dbReference type="EMBL" id="KAG1536270.1"/>
    </source>
</evidence>
<proteinExistence type="predicted"/>
<dbReference type="EMBL" id="JAANIU010007951">
    <property type="protein sequence ID" value="KAG1536270.1"/>
    <property type="molecule type" value="Genomic_DNA"/>
</dbReference>
<reference evidence="2 3" key="1">
    <citation type="journal article" date="2020" name="Microb. Genom.">
        <title>Genetic diversity of clinical and environmental Mucorales isolates obtained from an investigation of mucormycosis cases among solid organ transplant recipients.</title>
        <authorList>
            <person name="Nguyen M.H."/>
            <person name="Kaul D."/>
            <person name="Muto C."/>
            <person name="Cheng S.J."/>
            <person name="Richter R.A."/>
            <person name="Bruno V.M."/>
            <person name="Liu G."/>
            <person name="Beyhan S."/>
            <person name="Sundermann A.J."/>
            <person name="Mounaud S."/>
            <person name="Pasculle A.W."/>
            <person name="Nierman W.C."/>
            <person name="Driscoll E."/>
            <person name="Cumbie R."/>
            <person name="Clancy C.J."/>
            <person name="Dupont C.L."/>
        </authorList>
    </citation>
    <scope>NUCLEOTIDE SEQUENCE [LARGE SCALE GENOMIC DNA]</scope>
    <source>
        <strain evidence="2 3">GL24</strain>
    </source>
</reference>
<sequence length="137" mass="14851">METTKEMVQENNSQMGSPFNRCICDETKQASENVLELDAGSGGSGDECIQSDLAFEGSISEPALEINPQGIALLQETKNTRSSTGNTTMDDSILVPNDTTDDEGPTNSNETKQEVVSSRLEAIQKGQDQMKFDKTIL</sequence>
<gene>
    <name evidence="2" type="ORF">G6F50_015106</name>
</gene>
<accession>A0A9P6Y0E1</accession>
<feature type="region of interest" description="Disordered" evidence="1">
    <location>
        <begin position="75"/>
        <end position="116"/>
    </location>
</feature>
<dbReference type="AlphaFoldDB" id="A0A9P6Y0E1"/>
<organism evidence="2 3">
    <name type="scientific">Rhizopus delemar</name>
    <dbReference type="NCBI Taxonomy" id="936053"/>
    <lineage>
        <taxon>Eukaryota</taxon>
        <taxon>Fungi</taxon>
        <taxon>Fungi incertae sedis</taxon>
        <taxon>Mucoromycota</taxon>
        <taxon>Mucoromycotina</taxon>
        <taxon>Mucoromycetes</taxon>
        <taxon>Mucorales</taxon>
        <taxon>Mucorineae</taxon>
        <taxon>Rhizopodaceae</taxon>
        <taxon>Rhizopus</taxon>
    </lineage>
</organism>
<feature type="compositionally biased region" description="Polar residues" evidence="1">
    <location>
        <begin position="76"/>
        <end position="90"/>
    </location>
</feature>
<dbReference type="Proteomes" id="UP000740926">
    <property type="component" value="Unassembled WGS sequence"/>
</dbReference>
<keyword evidence="3" id="KW-1185">Reference proteome</keyword>
<protein>
    <submittedName>
        <fullName evidence="2">Uncharacterized protein</fullName>
    </submittedName>
</protein>
<evidence type="ECO:0000256" key="1">
    <source>
        <dbReference type="SAM" id="MobiDB-lite"/>
    </source>
</evidence>
<name>A0A9P6Y0E1_9FUNG</name>
<comment type="caution">
    <text evidence="2">The sequence shown here is derived from an EMBL/GenBank/DDBJ whole genome shotgun (WGS) entry which is preliminary data.</text>
</comment>